<evidence type="ECO:0000313" key="2">
    <source>
        <dbReference type="Proteomes" id="UP000029868"/>
    </source>
</evidence>
<protein>
    <submittedName>
        <fullName evidence="1">Uncharacterized protein</fullName>
    </submittedName>
</protein>
<dbReference type="AlphaFoldDB" id="A0A099KC48"/>
<reference evidence="1 2" key="1">
    <citation type="submission" date="2014-08" db="EMBL/GenBank/DDBJ databases">
        <title>Genomic and Phenotypic Diversity of Colwellia psychrerythraea strains from Disparate Marine Basins.</title>
        <authorList>
            <person name="Techtmann S.M."/>
            <person name="Stelling S.C."/>
            <person name="Utturkar S.M."/>
            <person name="Alshibli N."/>
            <person name="Harris A."/>
            <person name="Brown S.D."/>
            <person name="Hazen T.C."/>
        </authorList>
    </citation>
    <scope>NUCLEOTIDE SEQUENCE [LARGE SCALE GENOMIC DNA]</scope>
    <source>
        <strain evidence="1 2">GAB14E</strain>
    </source>
</reference>
<dbReference type="Proteomes" id="UP000029868">
    <property type="component" value="Unassembled WGS sequence"/>
</dbReference>
<dbReference type="OrthoDB" id="1492931at2"/>
<comment type="caution">
    <text evidence="1">The sequence shown here is derived from an EMBL/GenBank/DDBJ whole genome shotgun (WGS) entry which is preliminary data.</text>
</comment>
<proteinExistence type="predicted"/>
<dbReference type="RefSeq" id="WP_033084192.1">
    <property type="nucleotide sequence ID" value="NZ_JQEC01000070.1"/>
</dbReference>
<organism evidence="1 2">
    <name type="scientific">Colwellia psychrerythraea</name>
    <name type="common">Vibrio psychroerythus</name>
    <dbReference type="NCBI Taxonomy" id="28229"/>
    <lineage>
        <taxon>Bacteria</taxon>
        <taxon>Pseudomonadati</taxon>
        <taxon>Pseudomonadota</taxon>
        <taxon>Gammaproteobacteria</taxon>
        <taxon>Alteromonadales</taxon>
        <taxon>Colwelliaceae</taxon>
        <taxon>Colwellia</taxon>
    </lineage>
</organism>
<accession>A0A099KC48</accession>
<sequence length="311" mass="34087">MYRSLKNQLTVKSTSIICISFFLVVALLIPKEDNAAPLPALLALAPEQYSLIPSDKVAGLHQLTQALSQQLTQPMVHQLVPQLAAAPAGWFMPQNELFQEYSDEGHFEGITGKEAGEVVEEKAGANSGGKVEENTRVTITALDEATARVRILAWLKTNWQVYALDDADLLPAIQSLCPPVNEYNLLSHQQAMKPCLKHSLATGLRELAQKQQSLFQHPGRQVRIGVPAIEHQPPLGHAYTCFKGDLANSKVVLFAQSLGQSVNESITVQVIGAYPCADGKKYPDIQLNEQQGKTLFKRQARAIEKAVALTF</sequence>
<dbReference type="EMBL" id="JQEC01000070">
    <property type="protein sequence ID" value="KGJ87941.1"/>
    <property type="molecule type" value="Genomic_DNA"/>
</dbReference>
<dbReference type="PATRIC" id="fig|28229.3.peg.4249"/>
<gene>
    <name evidence="1" type="ORF">GAB14E_4274</name>
</gene>
<evidence type="ECO:0000313" key="1">
    <source>
        <dbReference type="EMBL" id="KGJ87941.1"/>
    </source>
</evidence>
<name>A0A099KC48_COLPS</name>